<dbReference type="InterPro" id="IPR009003">
    <property type="entry name" value="Peptidase_S1_PA"/>
</dbReference>
<feature type="compositionally biased region" description="Polar residues" evidence="3">
    <location>
        <begin position="400"/>
        <end position="414"/>
    </location>
</feature>
<keyword evidence="4" id="KW-0732">Signal</keyword>
<dbReference type="InterPro" id="IPR001254">
    <property type="entry name" value="Trypsin_dom"/>
</dbReference>
<dbReference type="SMART" id="SM00020">
    <property type="entry name" value="Tryp_SPc"/>
    <property type="match status" value="1"/>
</dbReference>
<dbReference type="PANTHER" id="PTHR24252:SF18">
    <property type="entry name" value="OVOCHYMASE 1"/>
    <property type="match status" value="1"/>
</dbReference>
<dbReference type="PROSITE" id="PS00134">
    <property type="entry name" value="TRYPSIN_HIS"/>
    <property type="match status" value="1"/>
</dbReference>
<feature type="compositionally biased region" description="Polar residues" evidence="3">
    <location>
        <begin position="343"/>
        <end position="355"/>
    </location>
</feature>
<comment type="caution">
    <text evidence="2">Lacks conserved residue(s) required for the propagation of feature annotation.</text>
</comment>
<dbReference type="GO" id="GO:0006508">
    <property type="term" value="P:proteolysis"/>
    <property type="evidence" value="ECO:0007669"/>
    <property type="project" value="InterPro"/>
</dbReference>
<evidence type="ECO:0000313" key="7">
    <source>
        <dbReference type="Proteomes" id="UP000198287"/>
    </source>
</evidence>
<dbReference type="GO" id="GO:0004252">
    <property type="term" value="F:serine-type endopeptidase activity"/>
    <property type="evidence" value="ECO:0007669"/>
    <property type="project" value="InterPro"/>
</dbReference>
<protein>
    <submittedName>
        <fullName evidence="6">Chymotrypsinogen 2</fullName>
    </submittedName>
</protein>
<feature type="region of interest" description="Disordered" evidence="3">
    <location>
        <begin position="400"/>
        <end position="422"/>
    </location>
</feature>
<dbReference type="Proteomes" id="UP000198287">
    <property type="component" value="Unassembled WGS sequence"/>
</dbReference>
<dbReference type="PANTHER" id="PTHR24252">
    <property type="entry name" value="ACROSIN-RELATED"/>
    <property type="match status" value="1"/>
</dbReference>
<dbReference type="PRINTS" id="PR00722">
    <property type="entry name" value="CHYMOTRYPSIN"/>
</dbReference>
<comment type="caution">
    <text evidence="6">The sequence shown here is derived from an EMBL/GenBank/DDBJ whole genome shotgun (WGS) entry which is preliminary data.</text>
</comment>
<keyword evidence="7" id="KW-1185">Reference proteome</keyword>
<feature type="signal peptide" evidence="4">
    <location>
        <begin position="1"/>
        <end position="25"/>
    </location>
</feature>
<dbReference type="SUPFAM" id="SSF50494">
    <property type="entry name" value="Trypsin-like serine proteases"/>
    <property type="match status" value="1"/>
</dbReference>
<organism evidence="6 7">
    <name type="scientific">Folsomia candida</name>
    <name type="common">Springtail</name>
    <dbReference type="NCBI Taxonomy" id="158441"/>
    <lineage>
        <taxon>Eukaryota</taxon>
        <taxon>Metazoa</taxon>
        <taxon>Ecdysozoa</taxon>
        <taxon>Arthropoda</taxon>
        <taxon>Hexapoda</taxon>
        <taxon>Collembola</taxon>
        <taxon>Entomobryomorpha</taxon>
        <taxon>Isotomoidea</taxon>
        <taxon>Isotomidae</taxon>
        <taxon>Proisotominae</taxon>
        <taxon>Folsomia</taxon>
    </lineage>
</organism>
<proteinExistence type="predicted"/>
<evidence type="ECO:0000256" key="2">
    <source>
        <dbReference type="PROSITE-ProRule" id="PRU00124"/>
    </source>
</evidence>
<dbReference type="FunFam" id="2.40.10.10:FF:000068">
    <property type="entry name" value="transmembrane protease serine 2"/>
    <property type="match status" value="1"/>
</dbReference>
<dbReference type="InterPro" id="IPR036055">
    <property type="entry name" value="LDL_receptor-like_sf"/>
</dbReference>
<accession>A0A226DWT8</accession>
<dbReference type="InterPro" id="IPR018114">
    <property type="entry name" value="TRYPSIN_HIS"/>
</dbReference>
<name>A0A226DWT8_FOLCA</name>
<feature type="domain" description="Peptidase S1" evidence="5">
    <location>
        <begin position="31"/>
        <end position="311"/>
    </location>
</feature>
<dbReference type="Pfam" id="PF00089">
    <property type="entry name" value="Trypsin"/>
    <property type="match status" value="1"/>
</dbReference>
<dbReference type="InterPro" id="IPR002172">
    <property type="entry name" value="LDrepeatLR_classA_rpt"/>
</dbReference>
<evidence type="ECO:0000256" key="4">
    <source>
        <dbReference type="SAM" id="SignalP"/>
    </source>
</evidence>
<dbReference type="InterPro" id="IPR043504">
    <property type="entry name" value="Peptidase_S1_PA_chymotrypsin"/>
</dbReference>
<dbReference type="CDD" id="cd00190">
    <property type="entry name" value="Tryp_SPc"/>
    <property type="match status" value="1"/>
</dbReference>
<gene>
    <name evidence="6" type="ORF">Fcan01_15792</name>
</gene>
<dbReference type="Gene3D" id="4.10.400.10">
    <property type="entry name" value="Low-density Lipoprotein Receptor"/>
    <property type="match status" value="1"/>
</dbReference>
<reference evidence="6 7" key="1">
    <citation type="submission" date="2015-12" db="EMBL/GenBank/DDBJ databases">
        <title>The genome of Folsomia candida.</title>
        <authorList>
            <person name="Faddeeva A."/>
            <person name="Derks M.F."/>
            <person name="Anvar Y."/>
            <person name="Smit S."/>
            <person name="Van Straalen N."/>
            <person name="Roelofs D."/>
        </authorList>
    </citation>
    <scope>NUCLEOTIDE SEQUENCE [LARGE SCALE GENOMIC DNA]</scope>
    <source>
        <strain evidence="6 7">VU population</strain>
        <tissue evidence="6">Whole body</tissue>
    </source>
</reference>
<dbReference type="PROSITE" id="PS50068">
    <property type="entry name" value="LDLRA_2"/>
    <property type="match status" value="1"/>
</dbReference>
<dbReference type="STRING" id="158441.A0A226DWT8"/>
<feature type="chain" id="PRO_5013393567" evidence="4">
    <location>
        <begin position="26"/>
        <end position="566"/>
    </location>
</feature>
<dbReference type="AlphaFoldDB" id="A0A226DWT8"/>
<evidence type="ECO:0000259" key="5">
    <source>
        <dbReference type="PROSITE" id="PS50240"/>
    </source>
</evidence>
<dbReference type="PROSITE" id="PS50240">
    <property type="entry name" value="TRYPSIN_DOM"/>
    <property type="match status" value="1"/>
</dbReference>
<dbReference type="SMART" id="SM00192">
    <property type="entry name" value="LDLa"/>
    <property type="match status" value="1"/>
</dbReference>
<keyword evidence="1" id="KW-1015">Disulfide bond</keyword>
<feature type="region of interest" description="Disordered" evidence="3">
    <location>
        <begin position="343"/>
        <end position="367"/>
    </location>
</feature>
<dbReference type="Gene3D" id="2.40.10.10">
    <property type="entry name" value="Trypsin-like serine proteases"/>
    <property type="match status" value="1"/>
</dbReference>
<evidence type="ECO:0000313" key="6">
    <source>
        <dbReference type="EMBL" id="OXA49520.1"/>
    </source>
</evidence>
<dbReference type="OrthoDB" id="10061449at2759"/>
<dbReference type="EMBL" id="LNIX01000010">
    <property type="protein sequence ID" value="OXA49520.1"/>
    <property type="molecule type" value="Genomic_DNA"/>
</dbReference>
<evidence type="ECO:0000256" key="1">
    <source>
        <dbReference type="ARBA" id="ARBA00023157"/>
    </source>
</evidence>
<sequence length="566" mass="62923">MDIFKFFHCTISITLLFFENSCTQGKRVPRVVNGFSSYAPHQVSLVDTEANSHFCGGSILNSLTIVTAAHCMYRRNRCDEPPTSTIPRKPNEIRVVAGQYSPQLRDATEQVRQVKVLRVYGGFDESTLENDIALIQLTAPLNVNRFVHPIRLPNLNRQFKGNVTVFGWGSNRVKDSGFTAHSIPTTPETLQSGVMSIIPSNECLRGLDYWTGFDNQVMFCAKSNKTTICAGDSGSGAICQYCGQSINTMDSDTEASSTQRACIDVLCGINSAGKNGMDCLVDKDGNLYNSPPPAVFTKVSVFPTWINSMLRTEFKTEEVTYTPFKWDDAKPVTILRDEIGQTSGNDANLTRTNDTVEADPDDYNSSNELDNEILNLIRNFSKITNRTNNFEPIPAFTQNFTRTDNTTANESDTPQSEEDDTNNFTFRPVRAFTTETAKMEAILTTASDILLNNATNLRETQLSPNFISEFVTASTQSQFGDAPNKTDISTSSSTWSCAYDYKETLPELERIELENKIKACQNNQGFLCPVSEACIKDFCLCNGVSDCYDGIDENLEDCNARNSMHK</sequence>
<evidence type="ECO:0000256" key="3">
    <source>
        <dbReference type="SAM" id="MobiDB-lite"/>
    </source>
</evidence>
<dbReference type="InterPro" id="IPR001314">
    <property type="entry name" value="Peptidase_S1A"/>
</dbReference>